<evidence type="ECO:0000313" key="1">
    <source>
        <dbReference type="EMBL" id="OAN53872.1"/>
    </source>
</evidence>
<organism evidence="1 2">
    <name type="scientific">Paramagnetospirillum marisnigri</name>
    <dbReference type="NCBI Taxonomy" id="1285242"/>
    <lineage>
        <taxon>Bacteria</taxon>
        <taxon>Pseudomonadati</taxon>
        <taxon>Pseudomonadota</taxon>
        <taxon>Alphaproteobacteria</taxon>
        <taxon>Rhodospirillales</taxon>
        <taxon>Magnetospirillaceae</taxon>
        <taxon>Paramagnetospirillum</taxon>
    </lineage>
</organism>
<gene>
    <name evidence="1" type="ORF">A6A04_13345</name>
</gene>
<dbReference type="Proteomes" id="UP000078428">
    <property type="component" value="Unassembled WGS sequence"/>
</dbReference>
<dbReference type="STRING" id="1285242.A6A04_13345"/>
<protein>
    <submittedName>
        <fullName evidence="1">Uncharacterized protein</fullName>
    </submittedName>
</protein>
<reference evidence="1 2" key="1">
    <citation type="submission" date="2016-04" db="EMBL/GenBank/DDBJ databases">
        <title>Draft genome sequence of freshwater magnetotactic bacteria Magnetospirillum marisnigri SP-1 and Magnetospirillum moscoviense BB-1.</title>
        <authorList>
            <person name="Koziaeva V."/>
            <person name="Dziuba M.V."/>
            <person name="Ivanov T.M."/>
            <person name="Kuznetsov B."/>
            <person name="Grouzdev D.S."/>
        </authorList>
    </citation>
    <scope>NUCLEOTIDE SEQUENCE [LARGE SCALE GENOMIC DNA]</scope>
    <source>
        <strain evidence="1 2">SP-1</strain>
    </source>
</reference>
<sequence>MTPDRAAQFDESPARTRRHAAEMIAEAMSAGVPGPRVDAALAEVTAAIGTAMMLNRSEWRDA</sequence>
<dbReference type="AlphaFoldDB" id="A0A178MX33"/>
<proteinExistence type="predicted"/>
<dbReference type="EMBL" id="LWQT01000038">
    <property type="protein sequence ID" value="OAN53872.1"/>
    <property type="molecule type" value="Genomic_DNA"/>
</dbReference>
<accession>A0A178MX33</accession>
<keyword evidence="2" id="KW-1185">Reference proteome</keyword>
<evidence type="ECO:0000313" key="2">
    <source>
        <dbReference type="Proteomes" id="UP000078428"/>
    </source>
</evidence>
<name>A0A178MX33_9PROT</name>
<comment type="caution">
    <text evidence="1">The sequence shown here is derived from an EMBL/GenBank/DDBJ whole genome shotgun (WGS) entry which is preliminary data.</text>
</comment>